<evidence type="ECO:0000256" key="1">
    <source>
        <dbReference type="ARBA" id="ARBA00022553"/>
    </source>
</evidence>
<dbReference type="Pfam" id="PF00072">
    <property type="entry name" value="Response_reg"/>
    <property type="match status" value="1"/>
</dbReference>
<dbReference type="PANTHER" id="PTHR44591">
    <property type="entry name" value="STRESS RESPONSE REGULATOR PROTEIN 1"/>
    <property type="match status" value="1"/>
</dbReference>
<evidence type="ECO:0000256" key="2">
    <source>
        <dbReference type="PROSITE-ProRule" id="PRU00169"/>
    </source>
</evidence>
<keyword evidence="1 2" id="KW-0597">Phosphoprotein</keyword>
<evidence type="ECO:0000259" key="3">
    <source>
        <dbReference type="PROSITE" id="PS50110"/>
    </source>
</evidence>
<feature type="modified residue" description="4-aspartylphosphate" evidence="2">
    <location>
        <position position="57"/>
    </location>
</feature>
<dbReference type="InterPro" id="IPR011006">
    <property type="entry name" value="CheY-like_superfamily"/>
</dbReference>
<organism evidence="4 5">
    <name type="scientific">Sphingobacterium bambusae</name>
    <dbReference type="NCBI Taxonomy" id="662858"/>
    <lineage>
        <taxon>Bacteria</taxon>
        <taxon>Pseudomonadati</taxon>
        <taxon>Bacteroidota</taxon>
        <taxon>Sphingobacteriia</taxon>
        <taxon>Sphingobacteriales</taxon>
        <taxon>Sphingobacteriaceae</taxon>
        <taxon>Sphingobacterium</taxon>
    </lineage>
</organism>
<dbReference type="SMART" id="SM00448">
    <property type="entry name" value="REC"/>
    <property type="match status" value="1"/>
</dbReference>
<proteinExistence type="predicted"/>
<keyword evidence="5" id="KW-1185">Reference proteome</keyword>
<dbReference type="InterPro" id="IPR050595">
    <property type="entry name" value="Bact_response_regulator"/>
</dbReference>
<dbReference type="Gene3D" id="3.40.50.2300">
    <property type="match status" value="1"/>
</dbReference>
<dbReference type="InterPro" id="IPR001789">
    <property type="entry name" value="Sig_transdc_resp-reg_receiver"/>
</dbReference>
<dbReference type="EMBL" id="JBHUPB010000005">
    <property type="protein sequence ID" value="MFD2967243.1"/>
    <property type="molecule type" value="Genomic_DNA"/>
</dbReference>
<dbReference type="PANTHER" id="PTHR44591:SF23">
    <property type="entry name" value="CHEY SUBFAMILY"/>
    <property type="match status" value="1"/>
</dbReference>
<evidence type="ECO:0000313" key="5">
    <source>
        <dbReference type="Proteomes" id="UP001597525"/>
    </source>
</evidence>
<accession>A0ABW6BFM6</accession>
<name>A0ABW6BFM6_9SPHI</name>
<dbReference type="PROSITE" id="PS50110">
    <property type="entry name" value="RESPONSE_REGULATORY"/>
    <property type="match status" value="1"/>
</dbReference>
<evidence type="ECO:0000313" key="4">
    <source>
        <dbReference type="EMBL" id="MFD2967243.1"/>
    </source>
</evidence>
<reference evidence="5" key="1">
    <citation type="journal article" date="2019" name="Int. J. Syst. Evol. Microbiol.">
        <title>The Global Catalogue of Microorganisms (GCM) 10K type strain sequencing project: providing services to taxonomists for standard genome sequencing and annotation.</title>
        <authorList>
            <consortium name="The Broad Institute Genomics Platform"/>
            <consortium name="The Broad Institute Genome Sequencing Center for Infectious Disease"/>
            <person name="Wu L."/>
            <person name="Ma J."/>
        </authorList>
    </citation>
    <scope>NUCLEOTIDE SEQUENCE [LARGE SCALE GENOMIC DNA]</scope>
    <source>
        <strain evidence="5">KCTC 22814</strain>
    </source>
</reference>
<dbReference type="RefSeq" id="WP_320185068.1">
    <property type="nucleotide sequence ID" value="NZ_CP138332.1"/>
</dbReference>
<protein>
    <submittedName>
        <fullName evidence="4">Response regulator</fullName>
    </submittedName>
</protein>
<comment type="caution">
    <text evidence="4">The sequence shown here is derived from an EMBL/GenBank/DDBJ whole genome shotgun (WGS) entry which is preliminary data.</text>
</comment>
<dbReference type="Proteomes" id="UP001597525">
    <property type="component" value="Unassembled WGS sequence"/>
</dbReference>
<gene>
    <name evidence="4" type="ORF">ACFS7Y_07585</name>
</gene>
<dbReference type="SUPFAM" id="SSF52172">
    <property type="entry name" value="CheY-like"/>
    <property type="match status" value="1"/>
</dbReference>
<sequence length="123" mass="13497">MNVRDRSKVMICDDDHGILNMLELIVESAGAQVDKEPDSAKLISRLEINQPALLIIDLWMPNMAGDVIVRQLRADIKFDDVFILCISASLNGKSVAMNAGADKFLAKPFDIADLLSVVNKVIS</sequence>
<feature type="domain" description="Response regulatory" evidence="3">
    <location>
        <begin position="8"/>
        <end position="122"/>
    </location>
</feature>